<proteinExistence type="predicted"/>
<dbReference type="EMBL" id="JASSZA010000012">
    <property type="protein sequence ID" value="KAK2096638.1"/>
    <property type="molecule type" value="Genomic_DNA"/>
</dbReference>
<evidence type="ECO:0000313" key="3">
    <source>
        <dbReference type="Proteomes" id="UP001266305"/>
    </source>
</evidence>
<reference evidence="2 3" key="1">
    <citation type="submission" date="2023-05" db="EMBL/GenBank/DDBJ databases">
        <title>B98-5 Cell Line De Novo Hybrid Assembly: An Optical Mapping Approach.</title>
        <authorList>
            <person name="Kananen K."/>
            <person name="Auerbach J.A."/>
            <person name="Kautto E."/>
            <person name="Blachly J.S."/>
        </authorList>
    </citation>
    <scope>NUCLEOTIDE SEQUENCE [LARGE SCALE GENOMIC DNA]</scope>
    <source>
        <strain evidence="2">B95-8</strain>
        <tissue evidence="2">Cell line</tissue>
    </source>
</reference>
<name>A0ABQ9UJ97_SAGOE</name>
<sequence>MEPAPVKEGGNFSQQEELEKEEARTSFLSSNSWSGAHLDGAGGESETEDLMMPTTLQEVKSKDPGMEDKENQVNQVLLCGSGLEKSYIGHGSGDPVFPRGLTVVETFTLVTHPPGSWPILVAGQHRGHCLWPLTRDEVQPRLN</sequence>
<keyword evidence="3" id="KW-1185">Reference proteome</keyword>
<dbReference type="Proteomes" id="UP001266305">
    <property type="component" value="Unassembled WGS sequence"/>
</dbReference>
<organism evidence="2 3">
    <name type="scientific">Saguinus oedipus</name>
    <name type="common">Cotton-top tamarin</name>
    <name type="synonym">Oedipomidas oedipus</name>
    <dbReference type="NCBI Taxonomy" id="9490"/>
    <lineage>
        <taxon>Eukaryota</taxon>
        <taxon>Metazoa</taxon>
        <taxon>Chordata</taxon>
        <taxon>Craniata</taxon>
        <taxon>Vertebrata</taxon>
        <taxon>Euteleostomi</taxon>
        <taxon>Mammalia</taxon>
        <taxon>Eutheria</taxon>
        <taxon>Euarchontoglires</taxon>
        <taxon>Primates</taxon>
        <taxon>Haplorrhini</taxon>
        <taxon>Platyrrhini</taxon>
        <taxon>Cebidae</taxon>
        <taxon>Callitrichinae</taxon>
        <taxon>Saguinus</taxon>
    </lineage>
</organism>
<protein>
    <submittedName>
        <fullName evidence="2">Uncharacterized protein</fullName>
    </submittedName>
</protein>
<evidence type="ECO:0000313" key="2">
    <source>
        <dbReference type="EMBL" id="KAK2096638.1"/>
    </source>
</evidence>
<gene>
    <name evidence="2" type="ORF">P7K49_025672</name>
</gene>
<accession>A0ABQ9UJ97</accession>
<evidence type="ECO:0000256" key="1">
    <source>
        <dbReference type="SAM" id="MobiDB-lite"/>
    </source>
</evidence>
<feature type="compositionally biased region" description="Basic and acidic residues" evidence="1">
    <location>
        <begin position="59"/>
        <end position="68"/>
    </location>
</feature>
<comment type="caution">
    <text evidence="2">The sequence shown here is derived from an EMBL/GenBank/DDBJ whole genome shotgun (WGS) entry which is preliminary data.</text>
</comment>
<feature type="region of interest" description="Disordered" evidence="1">
    <location>
        <begin position="1"/>
        <end position="68"/>
    </location>
</feature>